<sequence length="118" mass="13653">MNYPIEIIRKKAGKDYVNKFLGKPFDEVVKFVVDIERKIIALGGELHSDAGELLIEDGSDNRNLWGGNIYPLRKKEDELIEYNSLINIKPLKSNFSLEVQDDKIKQEIRKIINELMYG</sequence>
<accession>A0A1G2EKM3</accession>
<name>A0A1G2EKM3_9BACT</name>
<protein>
    <submittedName>
        <fullName evidence="1">Uncharacterized protein</fullName>
    </submittedName>
</protein>
<organism evidence="1 2">
    <name type="scientific">Candidatus Nealsonbacteria bacterium RIFCSPLOWO2_02_39_8</name>
    <dbReference type="NCBI Taxonomy" id="1801674"/>
    <lineage>
        <taxon>Bacteria</taxon>
        <taxon>Candidatus Nealsoniibacteriota</taxon>
    </lineage>
</organism>
<dbReference type="EMBL" id="MHMJ01000012">
    <property type="protein sequence ID" value="OGZ25808.1"/>
    <property type="molecule type" value="Genomic_DNA"/>
</dbReference>
<reference evidence="1 2" key="1">
    <citation type="journal article" date="2016" name="Nat. Commun.">
        <title>Thousands of microbial genomes shed light on interconnected biogeochemical processes in an aquifer system.</title>
        <authorList>
            <person name="Anantharaman K."/>
            <person name="Brown C.T."/>
            <person name="Hug L.A."/>
            <person name="Sharon I."/>
            <person name="Castelle C.J."/>
            <person name="Probst A.J."/>
            <person name="Thomas B.C."/>
            <person name="Singh A."/>
            <person name="Wilkins M.J."/>
            <person name="Karaoz U."/>
            <person name="Brodie E.L."/>
            <person name="Williams K.H."/>
            <person name="Hubbard S.S."/>
            <person name="Banfield J.F."/>
        </authorList>
    </citation>
    <scope>NUCLEOTIDE SEQUENCE [LARGE SCALE GENOMIC DNA]</scope>
</reference>
<proteinExistence type="predicted"/>
<gene>
    <name evidence="1" type="ORF">A2W71_00390</name>
</gene>
<dbReference type="InterPro" id="IPR043731">
    <property type="entry name" value="DUF5674"/>
</dbReference>
<evidence type="ECO:0000313" key="1">
    <source>
        <dbReference type="EMBL" id="OGZ25808.1"/>
    </source>
</evidence>
<dbReference type="Proteomes" id="UP000176216">
    <property type="component" value="Unassembled WGS sequence"/>
</dbReference>
<dbReference type="AlphaFoldDB" id="A0A1G2EKM3"/>
<evidence type="ECO:0000313" key="2">
    <source>
        <dbReference type="Proteomes" id="UP000176216"/>
    </source>
</evidence>
<dbReference type="Pfam" id="PF18924">
    <property type="entry name" value="DUF5674"/>
    <property type="match status" value="1"/>
</dbReference>
<comment type="caution">
    <text evidence="1">The sequence shown here is derived from an EMBL/GenBank/DDBJ whole genome shotgun (WGS) entry which is preliminary data.</text>
</comment>